<dbReference type="Gene3D" id="2.60.120.260">
    <property type="entry name" value="Galactose-binding domain-like"/>
    <property type="match status" value="2"/>
</dbReference>
<dbReference type="InterPro" id="IPR008979">
    <property type="entry name" value="Galactose-bd-like_sf"/>
</dbReference>
<dbReference type="InterPro" id="IPR031330">
    <property type="entry name" value="Gly_Hdrlase_35_cat"/>
</dbReference>
<comment type="caution">
    <text evidence="13">The sequence shown here is derived from an EMBL/GenBank/DDBJ whole genome shotgun (WGS) entry which is preliminary data.</text>
</comment>
<dbReference type="PRINTS" id="PR00742">
    <property type="entry name" value="GLHYDRLASE35"/>
</dbReference>
<dbReference type="OrthoDB" id="9813184at2"/>
<dbReference type="Pfam" id="PF13363">
    <property type="entry name" value="BetaGal_dom3"/>
    <property type="match status" value="1"/>
</dbReference>
<sequence length="952" mass="103028">MQTLGLCGLLLTGLLASAPVTEAAARPAHTVTYDKYSLELDGKRLYVWSGEFHYWRLPSPDLWRDVLQKMKAAGFNAVSIYFDWGFHSPKQGVYDFTGIRDVGKLLDIARQTGIYVIARPGPYINAETDSGGFPGWLTQQAGLARTSAPDYVAAAKEWFTAIDAVLKRHQVTDGGGPIVLYQVENEYSGTVLDAGYMQALADKARADGITVPLFHNDVWPGGKWAPGKPGAPDLYAFDGYPNLFDCRNPQAWKPAPDFRWTRPVSPDTPMFVAEFQGGSFDPWGGPGYDKCRELTDASFENVFYKNNIASGLTLQNFYMTYGGTSWGWLPDPNVVYTSYDYGAAISEARQLGPKYDEQKRIGYFTQAVETLTKTDPGPDIAAVNPAVTLKTQSNPDTRTQFVLAQHKDTTSTTHERTTFPLTVPDGTYPAVPQQGALDVDGREAKLLVAGYDLGGQRLVYSTSELMTHARIGGRDTAVLYGGAGQDGETVLRYPSEPKVTVLDGSVDHAWDAARGDLRLDYRHGGPARVRVEGGGRAPLELLIADTAASAAFWKQDTAAGPVLERGADLVRTATATGPLLALTGDTSRAGDLEVWAPPSVRWVTWNGRPLPVTRTAAGTLRGRLDGSAPVTLPALTGWRTQYETPERQPDFDDTPWTAADHTTTNNPAKPPAGQPVLNADDYGFHHGDVWYRGHFSSTGTETAVTLNGITGNQGVYSVWLNGTYLGSSGGGTHEFAIPAGTLKPDDVLSVLLENMGHNEDWDVNDAHKQPRGLVSAAFTGGTPDVHWKIQGALGGEDLADPVRGPFNNGGLYGERAGWSLPGFPDRGWQRTSLPAARTEPGVTWYRTEFSLHLPAGQDTAVGLRIDDDPALVYRAQIFVNGWNLGRYLNNVGPQHVFSLPTGILRADGRNTIAIASWGDGPRGLGRVGLVDLGTHRGGVPVADVPSPAYRGR</sequence>
<dbReference type="EMBL" id="QHHU01000006">
    <property type="protein sequence ID" value="RSM48789.1"/>
    <property type="molecule type" value="Genomic_DNA"/>
</dbReference>
<dbReference type="Pfam" id="PF10435">
    <property type="entry name" value="BetaGal_dom2"/>
    <property type="match status" value="1"/>
</dbReference>
<proteinExistence type="inferred from homology"/>
<keyword evidence="5 8" id="KW-0378">Hydrolase</keyword>
<dbReference type="InterPro" id="IPR018954">
    <property type="entry name" value="Betagal_dom2"/>
</dbReference>
<dbReference type="SUPFAM" id="SSF51011">
    <property type="entry name" value="Glycosyl hydrolase domain"/>
    <property type="match status" value="1"/>
</dbReference>
<feature type="region of interest" description="Disordered" evidence="10">
    <location>
        <begin position="644"/>
        <end position="673"/>
    </location>
</feature>
<evidence type="ECO:0000256" key="2">
    <source>
        <dbReference type="ARBA" id="ARBA00009809"/>
    </source>
</evidence>
<evidence type="ECO:0000313" key="13">
    <source>
        <dbReference type="EMBL" id="RSM48789.1"/>
    </source>
</evidence>
<keyword evidence="4 11" id="KW-0732">Signal</keyword>
<organism evidence="13 14">
    <name type="scientific">Amycolatopsis balhimycina DSM 5908</name>
    <dbReference type="NCBI Taxonomy" id="1081091"/>
    <lineage>
        <taxon>Bacteria</taxon>
        <taxon>Bacillati</taxon>
        <taxon>Actinomycetota</taxon>
        <taxon>Actinomycetes</taxon>
        <taxon>Pseudonocardiales</taxon>
        <taxon>Pseudonocardiaceae</taxon>
        <taxon>Amycolatopsis</taxon>
    </lineage>
</organism>
<dbReference type="InterPro" id="IPR019801">
    <property type="entry name" value="Glyco_hydro_35_CS"/>
</dbReference>
<dbReference type="PANTHER" id="PTHR23421">
    <property type="entry name" value="BETA-GALACTOSIDASE RELATED"/>
    <property type="match status" value="1"/>
</dbReference>
<keyword evidence="6" id="KW-0325">Glycoprotein</keyword>
<evidence type="ECO:0000256" key="11">
    <source>
        <dbReference type="SAM" id="SignalP"/>
    </source>
</evidence>
<protein>
    <recommendedName>
        <fullName evidence="3 8">Beta-galactosidase</fullName>
        <ecNumber evidence="3 8">3.2.1.23</ecNumber>
    </recommendedName>
</protein>
<dbReference type="InterPro" id="IPR037110">
    <property type="entry name" value="Betagal_dom2_sf"/>
</dbReference>
<dbReference type="Proteomes" id="UP000286716">
    <property type="component" value="Unassembled WGS sequence"/>
</dbReference>
<evidence type="ECO:0000256" key="6">
    <source>
        <dbReference type="ARBA" id="ARBA00023180"/>
    </source>
</evidence>
<evidence type="ECO:0000256" key="7">
    <source>
        <dbReference type="ARBA" id="ARBA00023295"/>
    </source>
</evidence>
<evidence type="ECO:0000256" key="5">
    <source>
        <dbReference type="ARBA" id="ARBA00022801"/>
    </source>
</evidence>
<dbReference type="SMART" id="SM01029">
    <property type="entry name" value="BetaGal_dom2"/>
    <property type="match status" value="1"/>
</dbReference>
<evidence type="ECO:0000256" key="10">
    <source>
        <dbReference type="SAM" id="MobiDB-lite"/>
    </source>
</evidence>
<evidence type="ECO:0000256" key="3">
    <source>
        <dbReference type="ARBA" id="ARBA00012756"/>
    </source>
</evidence>
<feature type="signal peptide" evidence="11">
    <location>
        <begin position="1"/>
        <end position="23"/>
    </location>
</feature>
<gene>
    <name evidence="13" type="ORF">DMA12_06280</name>
</gene>
<dbReference type="InterPro" id="IPR036833">
    <property type="entry name" value="BetaGal_dom3_sf"/>
</dbReference>
<evidence type="ECO:0000256" key="9">
    <source>
        <dbReference type="RuleBase" id="RU003679"/>
    </source>
</evidence>
<comment type="catalytic activity">
    <reaction evidence="1 8">
        <text>Hydrolysis of terminal non-reducing beta-D-galactose residues in beta-D-galactosides.</text>
        <dbReference type="EC" id="3.2.1.23"/>
    </reaction>
</comment>
<feature type="domain" description="Beta-galactosidase" evidence="12">
    <location>
        <begin position="370"/>
        <end position="552"/>
    </location>
</feature>
<dbReference type="PROSITE" id="PS01182">
    <property type="entry name" value="GLYCOSYL_HYDROL_F35"/>
    <property type="match status" value="1"/>
</dbReference>
<evidence type="ECO:0000256" key="8">
    <source>
        <dbReference type="RuleBase" id="RU000675"/>
    </source>
</evidence>
<dbReference type="AlphaFoldDB" id="A0A428X0E3"/>
<dbReference type="Pfam" id="PF13364">
    <property type="entry name" value="BetaGal_ABD2"/>
    <property type="match status" value="2"/>
</dbReference>
<accession>A0A428X0E3</accession>
<dbReference type="Gene3D" id="3.20.20.80">
    <property type="entry name" value="Glycosidases"/>
    <property type="match status" value="1"/>
</dbReference>
<dbReference type="InterPro" id="IPR025972">
    <property type="entry name" value="BetaGal_dom3"/>
</dbReference>
<evidence type="ECO:0000313" key="14">
    <source>
        <dbReference type="Proteomes" id="UP000286716"/>
    </source>
</evidence>
<keyword evidence="14" id="KW-1185">Reference proteome</keyword>
<comment type="similarity">
    <text evidence="2 9">Belongs to the glycosyl hydrolase 35 family.</text>
</comment>
<feature type="chain" id="PRO_5039400456" description="Beta-galactosidase" evidence="11">
    <location>
        <begin position="24"/>
        <end position="952"/>
    </location>
</feature>
<evidence type="ECO:0000256" key="1">
    <source>
        <dbReference type="ARBA" id="ARBA00001412"/>
    </source>
</evidence>
<dbReference type="InterPro" id="IPR025300">
    <property type="entry name" value="BetaGal_jelly_roll_dom"/>
</dbReference>
<reference evidence="13 14" key="1">
    <citation type="submission" date="2018-05" db="EMBL/GenBank/DDBJ databases">
        <title>Evolution of GPA BGCs.</title>
        <authorList>
            <person name="Waglechner N."/>
            <person name="Wright G.D."/>
        </authorList>
    </citation>
    <scope>NUCLEOTIDE SEQUENCE [LARGE SCALE GENOMIC DNA]</scope>
    <source>
        <strain evidence="13 14">DSM 5908</strain>
    </source>
</reference>
<dbReference type="GO" id="GO:0005975">
    <property type="term" value="P:carbohydrate metabolic process"/>
    <property type="evidence" value="ECO:0007669"/>
    <property type="project" value="InterPro"/>
</dbReference>
<dbReference type="InterPro" id="IPR017853">
    <property type="entry name" value="GH"/>
</dbReference>
<dbReference type="EC" id="3.2.1.23" evidence="3 8"/>
<dbReference type="SUPFAM" id="SSF117100">
    <property type="entry name" value="Beta-galactosidase LacA, domain 3"/>
    <property type="match status" value="1"/>
</dbReference>
<dbReference type="SUPFAM" id="SSF49785">
    <property type="entry name" value="Galactose-binding domain-like"/>
    <property type="match status" value="2"/>
</dbReference>
<dbReference type="Pfam" id="PF01301">
    <property type="entry name" value="Glyco_hydro_35"/>
    <property type="match status" value="1"/>
</dbReference>
<evidence type="ECO:0000259" key="12">
    <source>
        <dbReference type="SMART" id="SM01029"/>
    </source>
</evidence>
<keyword evidence="7 8" id="KW-0326">Glycosidase</keyword>
<evidence type="ECO:0000256" key="4">
    <source>
        <dbReference type="ARBA" id="ARBA00022729"/>
    </source>
</evidence>
<dbReference type="InterPro" id="IPR001944">
    <property type="entry name" value="Glycoside_Hdrlase_35"/>
</dbReference>
<dbReference type="FunFam" id="3.20.20.80:FF:000040">
    <property type="entry name" value="Beta-galactosidase A"/>
    <property type="match status" value="1"/>
</dbReference>
<dbReference type="Gene3D" id="2.102.20.10">
    <property type="entry name" value="Beta-galactosidase, domain 2"/>
    <property type="match status" value="1"/>
</dbReference>
<dbReference type="SUPFAM" id="SSF51445">
    <property type="entry name" value="(Trans)glycosidases"/>
    <property type="match status" value="1"/>
</dbReference>
<name>A0A428X0E3_AMYBA</name>
<dbReference type="GO" id="GO:0004565">
    <property type="term" value="F:beta-galactosidase activity"/>
    <property type="evidence" value="ECO:0007669"/>
    <property type="project" value="UniProtKB-EC"/>
</dbReference>